<dbReference type="GO" id="GO:0006397">
    <property type="term" value="P:mRNA processing"/>
    <property type="evidence" value="ECO:0007669"/>
    <property type="project" value="UniProtKB-KW"/>
</dbReference>
<protein>
    <recommendedName>
        <fullName evidence="9">RNA polymerase II subunit A C-terminal domain phosphatase SSU72</fullName>
        <shortName evidence="9">CTD phosphatase SSU72</shortName>
        <ecNumber evidence="9">3.1.3.16</ecNumber>
    </recommendedName>
</protein>
<proteinExistence type="inferred from homology"/>
<dbReference type="GO" id="GO:0005634">
    <property type="term" value="C:nucleus"/>
    <property type="evidence" value="ECO:0007669"/>
    <property type="project" value="UniProtKB-SubCell"/>
</dbReference>
<evidence type="ECO:0000313" key="11">
    <source>
        <dbReference type="EMBL" id="OMH82681.1"/>
    </source>
</evidence>
<comment type="subcellular location">
    <subcellularLocation>
        <location evidence="1 9">Nucleus</location>
    </subcellularLocation>
</comment>
<accession>A0A1R1PEK1</accession>
<keyword evidence="5 9" id="KW-0904">Protein phosphatase</keyword>
<dbReference type="Gene3D" id="3.40.50.2300">
    <property type="match status" value="1"/>
</dbReference>
<dbReference type="Proteomes" id="UP000188320">
    <property type="component" value="Unassembled WGS sequence"/>
</dbReference>
<dbReference type="AlphaFoldDB" id="A0A1R1PEK1"/>
<dbReference type="EMBL" id="LSSK01001566">
    <property type="protein sequence ID" value="OMH79386.1"/>
    <property type="molecule type" value="Genomic_DNA"/>
</dbReference>
<evidence type="ECO:0000256" key="7">
    <source>
        <dbReference type="ARBA" id="ARBA00047761"/>
    </source>
</evidence>
<comment type="caution">
    <text evidence="10">The sequence shown here is derived from an EMBL/GenBank/DDBJ whole genome shotgun (WGS) entry which is preliminary data.</text>
</comment>
<reference evidence="10" key="2">
    <citation type="submission" date="2017-01" db="EMBL/GenBank/DDBJ databases">
        <authorList>
            <person name="Mah S.A."/>
            <person name="Swanson W.J."/>
            <person name="Moy G.W."/>
            <person name="Vacquier V.D."/>
        </authorList>
    </citation>
    <scope>NUCLEOTIDE SEQUENCE [LARGE SCALE GENOMIC DNA]</scope>
    <source>
        <strain evidence="10">COL-18-3</strain>
    </source>
</reference>
<comment type="catalytic activity">
    <reaction evidence="8 9">
        <text>O-phospho-L-threonyl-[protein] + H2O = L-threonyl-[protein] + phosphate</text>
        <dbReference type="Rhea" id="RHEA:47004"/>
        <dbReference type="Rhea" id="RHEA-COMP:11060"/>
        <dbReference type="Rhea" id="RHEA-COMP:11605"/>
        <dbReference type="ChEBI" id="CHEBI:15377"/>
        <dbReference type="ChEBI" id="CHEBI:30013"/>
        <dbReference type="ChEBI" id="CHEBI:43474"/>
        <dbReference type="ChEBI" id="CHEBI:61977"/>
        <dbReference type="EC" id="3.1.3.16"/>
    </reaction>
</comment>
<comment type="function">
    <text evidence="9">Processively dephosphorylates Ser-5 of the heptad repeats YSPTSPS in the C-terminal domain of the largest RNA polymerase II subunit (RPB1).</text>
</comment>
<dbReference type="OrthoDB" id="57957at2759"/>
<evidence type="ECO:0000256" key="8">
    <source>
        <dbReference type="ARBA" id="ARBA00048336"/>
    </source>
</evidence>
<name>A0A1R1PEK1_ZANCU</name>
<dbReference type="EMBL" id="LSSK01000615">
    <property type="protein sequence ID" value="OMH82681.1"/>
    <property type="molecule type" value="Genomic_DNA"/>
</dbReference>
<evidence type="ECO:0000256" key="6">
    <source>
        <dbReference type="ARBA" id="ARBA00023242"/>
    </source>
</evidence>
<organism evidence="10 12">
    <name type="scientific">Zancudomyces culisetae</name>
    <name type="common">Gut fungus</name>
    <name type="synonym">Smittium culisetae</name>
    <dbReference type="NCBI Taxonomy" id="1213189"/>
    <lineage>
        <taxon>Eukaryota</taxon>
        <taxon>Fungi</taxon>
        <taxon>Fungi incertae sedis</taxon>
        <taxon>Zoopagomycota</taxon>
        <taxon>Kickxellomycotina</taxon>
        <taxon>Harpellomycetes</taxon>
        <taxon>Harpellales</taxon>
        <taxon>Legeriomycetaceae</taxon>
        <taxon>Zancudomyces</taxon>
    </lineage>
</organism>
<keyword evidence="4 9" id="KW-0378">Hydrolase</keyword>
<dbReference type="PANTHER" id="PTHR20383">
    <property type="entry name" value="RNA POLYMERASE II SUBUNIT A C-TERMINAL DOMAIN PHOSPHATASE"/>
    <property type="match status" value="1"/>
</dbReference>
<evidence type="ECO:0000313" key="12">
    <source>
        <dbReference type="Proteomes" id="UP000188320"/>
    </source>
</evidence>
<comment type="subunit">
    <text evidence="9">Component of the cleavage and polyadenylation factor (CPF) complex.</text>
</comment>
<evidence type="ECO:0000256" key="2">
    <source>
        <dbReference type="ARBA" id="ARBA00008978"/>
    </source>
</evidence>
<evidence type="ECO:0000256" key="1">
    <source>
        <dbReference type="ARBA" id="ARBA00004123"/>
    </source>
</evidence>
<comment type="function">
    <text evidence="9">Component of the cleavage and polyadenylation factor (CPF) complex, which plays a key role in polyadenylation-dependent pre-mRNA 3'-end formation and cooperates with cleavage factors including the CFIA complex and NAB4/CFIB. SSU72 is required for 3'-end formation of snoRNAs.</text>
</comment>
<sequence length="154" mass="17826">MVRLPGESIDRPNVYEFGTPYLKIYEDLSKKNPSLYVKNGLLKMLQRNIDLKLAPQKFQLSQQKFDVVITCEERCFDAVCEELLLRQGRSSQPVHVINVEIKDNHVDATKGGGTIEKLVKLISDSKDLDTEIWDILDTVQSQCQHRLLYAFMYY</sequence>
<reference evidence="12" key="1">
    <citation type="submission" date="2017-01" db="EMBL/GenBank/DDBJ databases">
        <authorList>
            <person name="Wang Y."/>
            <person name="White M."/>
            <person name="Kvist S."/>
            <person name="Moncalvo J.-M."/>
        </authorList>
    </citation>
    <scope>NUCLEOTIDE SEQUENCE [LARGE SCALE GENOMIC DNA]</scope>
    <source>
        <strain evidence="12">COL-18-3</strain>
    </source>
</reference>
<dbReference type="Pfam" id="PF04722">
    <property type="entry name" value="Ssu72"/>
    <property type="match status" value="1"/>
</dbReference>
<keyword evidence="3 9" id="KW-0507">mRNA processing</keyword>
<evidence type="ECO:0000256" key="4">
    <source>
        <dbReference type="ARBA" id="ARBA00022801"/>
    </source>
</evidence>
<keyword evidence="12" id="KW-1185">Reference proteome</keyword>
<dbReference type="GO" id="GO:0004722">
    <property type="term" value="F:protein serine/threonine phosphatase activity"/>
    <property type="evidence" value="ECO:0007669"/>
    <property type="project" value="UniProtKB-UniRule"/>
</dbReference>
<dbReference type="InterPro" id="IPR006811">
    <property type="entry name" value="RNA_pol_II_suA"/>
</dbReference>
<evidence type="ECO:0000313" key="10">
    <source>
        <dbReference type="EMBL" id="OMH79386.1"/>
    </source>
</evidence>
<dbReference type="EC" id="3.1.3.16" evidence="9"/>
<comment type="similarity">
    <text evidence="2 9">Belongs to the SSU72 phosphatase family.</text>
</comment>
<evidence type="ECO:0000256" key="5">
    <source>
        <dbReference type="ARBA" id="ARBA00022912"/>
    </source>
</evidence>
<keyword evidence="6 9" id="KW-0539">Nucleus</keyword>
<comment type="catalytic activity">
    <reaction evidence="7 9">
        <text>O-phospho-L-seryl-[protein] + H2O = L-seryl-[protein] + phosphate</text>
        <dbReference type="Rhea" id="RHEA:20629"/>
        <dbReference type="Rhea" id="RHEA-COMP:9863"/>
        <dbReference type="Rhea" id="RHEA-COMP:11604"/>
        <dbReference type="ChEBI" id="CHEBI:15377"/>
        <dbReference type="ChEBI" id="CHEBI:29999"/>
        <dbReference type="ChEBI" id="CHEBI:43474"/>
        <dbReference type="ChEBI" id="CHEBI:83421"/>
        <dbReference type="EC" id="3.1.3.16"/>
    </reaction>
</comment>
<evidence type="ECO:0000256" key="3">
    <source>
        <dbReference type="ARBA" id="ARBA00022664"/>
    </source>
</evidence>
<gene>
    <name evidence="11" type="ORF">AX774_g3834</name>
    <name evidence="10" type="ORF">AX774_g7198</name>
</gene>
<evidence type="ECO:0000256" key="9">
    <source>
        <dbReference type="RuleBase" id="RU369031"/>
    </source>
</evidence>